<keyword evidence="1" id="KW-0472">Membrane</keyword>
<feature type="non-terminal residue" evidence="2">
    <location>
        <position position="1"/>
    </location>
</feature>
<name>A0A7R9GJT1_9CRUS</name>
<dbReference type="AlphaFoldDB" id="A0A7R9GJT1"/>
<feature type="transmembrane region" description="Helical" evidence="1">
    <location>
        <begin position="6"/>
        <end position="24"/>
    </location>
</feature>
<evidence type="ECO:0000256" key="1">
    <source>
        <dbReference type="SAM" id="Phobius"/>
    </source>
</evidence>
<keyword evidence="1" id="KW-0812">Transmembrane</keyword>
<dbReference type="Proteomes" id="UP000678499">
    <property type="component" value="Unassembled WGS sequence"/>
</dbReference>
<evidence type="ECO:0000313" key="2">
    <source>
        <dbReference type="EMBL" id="CAD7285152.1"/>
    </source>
</evidence>
<accession>A0A7R9GJT1</accession>
<feature type="transmembrane region" description="Helical" evidence="1">
    <location>
        <begin position="68"/>
        <end position="92"/>
    </location>
</feature>
<dbReference type="EMBL" id="CAJPEX010012034">
    <property type="protein sequence ID" value="CAG0925304.1"/>
    <property type="molecule type" value="Genomic_DNA"/>
</dbReference>
<gene>
    <name evidence="2" type="ORF">NMOB1V02_LOCUS12754</name>
</gene>
<evidence type="ECO:0000313" key="3">
    <source>
        <dbReference type="Proteomes" id="UP000678499"/>
    </source>
</evidence>
<dbReference type="EMBL" id="OA894071">
    <property type="protein sequence ID" value="CAD7285152.1"/>
    <property type="molecule type" value="Genomic_DNA"/>
</dbReference>
<evidence type="ECO:0008006" key="4">
    <source>
        <dbReference type="Google" id="ProtNLM"/>
    </source>
</evidence>
<keyword evidence="1" id="KW-1133">Transmembrane helix</keyword>
<protein>
    <recommendedName>
        <fullName evidence="4">MARVEL domain-containing protein</fullName>
    </recommendedName>
</protein>
<reference evidence="2" key="1">
    <citation type="submission" date="2020-11" db="EMBL/GenBank/DDBJ databases">
        <authorList>
            <person name="Tran Van P."/>
        </authorList>
    </citation>
    <scope>NUCLEOTIDE SEQUENCE</scope>
</reference>
<feature type="transmembrane region" description="Helical" evidence="1">
    <location>
        <begin position="33"/>
        <end position="56"/>
    </location>
</feature>
<proteinExistence type="predicted"/>
<keyword evidence="3" id="KW-1185">Reference proteome</keyword>
<sequence length="135" mass="14807">YAVAGFLFTFFIISLLTLIAYILGQPRGVLESVIAFGGALFLLYSGIALSIALSSVSSLIGSGNPYCSMSIATIVFTFLGAILYMAHIGYLIHETRKRRSSRVPIHLATASIFFEQFLCEYRCQTGCLKVSEEFL</sequence>
<organism evidence="2">
    <name type="scientific">Notodromas monacha</name>
    <dbReference type="NCBI Taxonomy" id="399045"/>
    <lineage>
        <taxon>Eukaryota</taxon>
        <taxon>Metazoa</taxon>
        <taxon>Ecdysozoa</taxon>
        <taxon>Arthropoda</taxon>
        <taxon>Crustacea</taxon>
        <taxon>Oligostraca</taxon>
        <taxon>Ostracoda</taxon>
        <taxon>Podocopa</taxon>
        <taxon>Podocopida</taxon>
        <taxon>Cypridocopina</taxon>
        <taxon>Cypridoidea</taxon>
        <taxon>Cyprididae</taxon>
        <taxon>Notodromas</taxon>
    </lineage>
</organism>